<evidence type="ECO:0000256" key="1">
    <source>
        <dbReference type="SAM" id="MobiDB-lite"/>
    </source>
</evidence>
<keyword evidence="3" id="KW-1185">Reference proteome</keyword>
<dbReference type="EMBL" id="JALLPB020000099">
    <property type="protein sequence ID" value="KAL3817593.1"/>
    <property type="molecule type" value="Genomic_DNA"/>
</dbReference>
<gene>
    <name evidence="2" type="ORF">ACHAXA_006482</name>
</gene>
<dbReference type="Proteomes" id="UP001530377">
    <property type="component" value="Unassembled WGS sequence"/>
</dbReference>
<dbReference type="AlphaFoldDB" id="A0ABD3RZF7"/>
<feature type="compositionally biased region" description="Acidic residues" evidence="1">
    <location>
        <begin position="35"/>
        <end position="48"/>
    </location>
</feature>
<protein>
    <submittedName>
        <fullName evidence="2">Uncharacterized protein</fullName>
    </submittedName>
</protein>
<reference evidence="2 3" key="1">
    <citation type="submission" date="2024-10" db="EMBL/GenBank/DDBJ databases">
        <title>Updated reference genomes for cyclostephanoid diatoms.</title>
        <authorList>
            <person name="Roberts W.R."/>
            <person name="Alverson A.J."/>
        </authorList>
    </citation>
    <scope>NUCLEOTIDE SEQUENCE [LARGE SCALE GENOMIC DNA]</scope>
    <source>
        <strain evidence="2 3">AJA228-03</strain>
    </source>
</reference>
<feature type="compositionally biased region" description="Basic and acidic residues" evidence="1">
    <location>
        <begin position="239"/>
        <end position="255"/>
    </location>
</feature>
<organism evidence="2 3">
    <name type="scientific">Cyclostephanos tholiformis</name>
    <dbReference type="NCBI Taxonomy" id="382380"/>
    <lineage>
        <taxon>Eukaryota</taxon>
        <taxon>Sar</taxon>
        <taxon>Stramenopiles</taxon>
        <taxon>Ochrophyta</taxon>
        <taxon>Bacillariophyta</taxon>
        <taxon>Coscinodiscophyceae</taxon>
        <taxon>Thalassiosirophycidae</taxon>
        <taxon>Stephanodiscales</taxon>
        <taxon>Stephanodiscaceae</taxon>
        <taxon>Cyclostephanos</taxon>
    </lineage>
</organism>
<feature type="region of interest" description="Disordered" evidence="1">
    <location>
        <begin position="233"/>
        <end position="255"/>
    </location>
</feature>
<feature type="compositionally biased region" description="Basic and acidic residues" evidence="1">
    <location>
        <begin position="131"/>
        <end position="146"/>
    </location>
</feature>
<comment type="caution">
    <text evidence="2">The sequence shown here is derived from an EMBL/GenBank/DDBJ whole genome shotgun (WGS) entry which is preliminary data.</text>
</comment>
<accession>A0ABD3RZF7</accession>
<feature type="compositionally biased region" description="Basic and acidic residues" evidence="1">
    <location>
        <begin position="76"/>
        <end position="101"/>
    </location>
</feature>
<evidence type="ECO:0000313" key="2">
    <source>
        <dbReference type="EMBL" id="KAL3817593.1"/>
    </source>
</evidence>
<proteinExistence type="predicted"/>
<feature type="region of interest" description="Disordered" evidence="1">
    <location>
        <begin position="1"/>
        <end position="148"/>
    </location>
</feature>
<sequence>MTTVHPMDPRSGGGVVEGRADEDDVHDDHDHDDDVHDDDDDDDDDDDSSGSYDRGIDDDDVPTSSRPPPHSPSTNDMDRIRQRAIELLRTDPIDDERRDVRVGSSSSSSSFAATGEDLATVRGGGRGAGGGEERRARHYRSYHDDPSPPCDVRTTCPTTSTFPSWVRGGRGDYDGCHEYDDYDYYDRGLTLQGIAGMALSCVATCIIEGYRAASDYYYGGYYEGVRVEGGGSGGGGNDYDARHPPTPSDEERHTSGYDRVYADVYQRGNVRDGEVMERGIISTTTTTTPLVDNEGTGRSSGGGVMLERTKLDEWERVRVPSTYQGGSRAGW</sequence>
<name>A0ABD3RZF7_9STRA</name>
<evidence type="ECO:0000313" key="3">
    <source>
        <dbReference type="Proteomes" id="UP001530377"/>
    </source>
</evidence>